<name>A0A0F7L7H5_9VIRU</name>
<proteinExistence type="predicted"/>
<sequence length="152" mass="16731">MPDITIVRVSYLQRGTVGQILDATGLVICGSLERPWLDNRVDVSCIPTGLYTMKIDTRRPGTDKECLVWELLDVPGRSQVQFHIANRVSQLKGCVAPVTNFSDLGGDLFGSSSGNAFKKFMKNLNGKEDSILTCMVTDGVYLEGYDQRPVSL</sequence>
<organism evidence="2">
    <name type="scientific">uncultured marine virus</name>
    <dbReference type="NCBI Taxonomy" id="186617"/>
    <lineage>
        <taxon>Viruses</taxon>
        <taxon>environmental samples</taxon>
    </lineage>
</organism>
<accession>A0A0F7L7H5</accession>
<protein>
    <recommendedName>
        <fullName evidence="1">DUF5675 domain-containing protein</fullName>
    </recommendedName>
</protein>
<reference evidence="2" key="2">
    <citation type="submission" date="2015-03" db="EMBL/GenBank/DDBJ databases">
        <authorList>
            <person name="Chow C.-E.T."/>
            <person name="Winget D.M."/>
            <person name="White R.A.III."/>
            <person name="Hallam S.J."/>
            <person name="Suttle C.A."/>
        </authorList>
    </citation>
    <scope>NUCLEOTIDE SEQUENCE</scope>
    <source>
        <strain evidence="2">H4084972</strain>
    </source>
</reference>
<reference evidence="2" key="1">
    <citation type="journal article" date="2015" name="Front. Microbiol.">
        <title>Combining genomic sequencing methods to explore viral diversity and reveal potential virus-host interactions.</title>
        <authorList>
            <person name="Chow C.E."/>
            <person name="Winget D.M."/>
            <person name="White R.A.III."/>
            <person name="Hallam S.J."/>
            <person name="Suttle C.A."/>
        </authorList>
    </citation>
    <scope>NUCLEOTIDE SEQUENCE</scope>
    <source>
        <strain evidence="2">H4084972</strain>
    </source>
</reference>
<evidence type="ECO:0000259" key="1">
    <source>
        <dbReference type="Pfam" id="PF18925"/>
    </source>
</evidence>
<feature type="domain" description="DUF5675" evidence="1">
    <location>
        <begin position="5"/>
        <end position="125"/>
    </location>
</feature>
<dbReference type="Pfam" id="PF18925">
    <property type="entry name" value="DUF5675"/>
    <property type="match status" value="1"/>
</dbReference>
<evidence type="ECO:0000313" key="2">
    <source>
        <dbReference type="EMBL" id="AKH47372.1"/>
    </source>
</evidence>
<dbReference type="InterPro" id="IPR043732">
    <property type="entry name" value="DUF5675"/>
</dbReference>
<dbReference type="EMBL" id="KR029592">
    <property type="protein sequence ID" value="AKH47372.1"/>
    <property type="molecule type" value="Genomic_DNA"/>
</dbReference>